<reference evidence="1 2" key="1">
    <citation type="submission" date="2020-08" db="EMBL/GenBank/DDBJ databases">
        <title>Genomic Encyclopedia of Type Strains, Phase III (KMG-III): the genomes of soil and plant-associated and newly described type strains.</title>
        <authorList>
            <person name="Whitman W."/>
        </authorList>
    </citation>
    <scope>NUCLEOTIDE SEQUENCE [LARGE SCALE GENOMIC DNA]</scope>
    <source>
        <strain evidence="1 2">CECT 3226</strain>
    </source>
</reference>
<dbReference type="Proteomes" id="UP000568022">
    <property type="component" value="Unassembled WGS sequence"/>
</dbReference>
<evidence type="ECO:0000313" key="2">
    <source>
        <dbReference type="Proteomes" id="UP000568022"/>
    </source>
</evidence>
<proteinExistence type="predicted"/>
<name>A0A7W8BKT8_9ACTN</name>
<dbReference type="SUPFAM" id="SSF54427">
    <property type="entry name" value="NTF2-like"/>
    <property type="match status" value="1"/>
</dbReference>
<dbReference type="AlphaFoldDB" id="A0A7W8BKT8"/>
<sequence>MCAADATRHVPVTGALSGDYEGRDAIPDMYRRLGEETGGTFAVWLWQVLVDGRGHAVSPHHLTADRRGEHLDEDGGIVFRLVGDRMTDLDECVADIDTMNDLCSRTMPKAPPATLGKGEGAGPSDEACEPVPAWRTQAAYELGVPAGGG</sequence>
<organism evidence="1 2">
    <name type="scientific">Streptomyces griseoloalbus</name>
    <dbReference type="NCBI Taxonomy" id="67303"/>
    <lineage>
        <taxon>Bacteria</taxon>
        <taxon>Bacillati</taxon>
        <taxon>Actinomycetota</taxon>
        <taxon>Actinomycetes</taxon>
        <taxon>Kitasatosporales</taxon>
        <taxon>Streptomycetaceae</taxon>
        <taxon>Streptomyces</taxon>
    </lineage>
</organism>
<dbReference type="Gene3D" id="3.10.450.50">
    <property type="match status" value="1"/>
</dbReference>
<protein>
    <submittedName>
        <fullName evidence="1">Uncharacterized protein</fullName>
    </submittedName>
</protein>
<gene>
    <name evidence="1" type="ORF">FHS32_000445</name>
</gene>
<evidence type="ECO:0000313" key="1">
    <source>
        <dbReference type="EMBL" id="MBB5123733.1"/>
    </source>
</evidence>
<dbReference type="InterPro" id="IPR032710">
    <property type="entry name" value="NTF2-like_dom_sf"/>
</dbReference>
<dbReference type="EMBL" id="JACHJE010000001">
    <property type="protein sequence ID" value="MBB5123733.1"/>
    <property type="molecule type" value="Genomic_DNA"/>
</dbReference>
<accession>A0A7W8BKT8</accession>
<keyword evidence="2" id="KW-1185">Reference proteome</keyword>
<comment type="caution">
    <text evidence="1">The sequence shown here is derived from an EMBL/GenBank/DDBJ whole genome shotgun (WGS) entry which is preliminary data.</text>
</comment>